<reference evidence="9 10" key="1">
    <citation type="journal article" date="2019" name="Nat. Ecol. Evol.">
        <title>Megaphylogeny resolves global patterns of mushroom evolution.</title>
        <authorList>
            <person name="Varga T."/>
            <person name="Krizsan K."/>
            <person name="Foldi C."/>
            <person name="Dima B."/>
            <person name="Sanchez-Garcia M."/>
            <person name="Sanchez-Ramirez S."/>
            <person name="Szollosi G.J."/>
            <person name="Szarkandi J.G."/>
            <person name="Papp V."/>
            <person name="Albert L."/>
            <person name="Andreopoulos W."/>
            <person name="Angelini C."/>
            <person name="Antonin V."/>
            <person name="Barry K.W."/>
            <person name="Bougher N.L."/>
            <person name="Buchanan P."/>
            <person name="Buyck B."/>
            <person name="Bense V."/>
            <person name="Catcheside P."/>
            <person name="Chovatia M."/>
            <person name="Cooper J."/>
            <person name="Damon W."/>
            <person name="Desjardin D."/>
            <person name="Finy P."/>
            <person name="Geml J."/>
            <person name="Haridas S."/>
            <person name="Hughes K."/>
            <person name="Justo A."/>
            <person name="Karasinski D."/>
            <person name="Kautmanova I."/>
            <person name="Kiss B."/>
            <person name="Kocsube S."/>
            <person name="Kotiranta H."/>
            <person name="LaButti K.M."/>
            <person name="Lechner B.E."/>
            <person name="Liimatainen K."/>
            <person name="Lipzen A."/>
            <person name="Lukacs Z."/>
            <person name="Mihaltcheva S."/>
            <person name="Morgado L.N."/>
            <person name="Niskanen T."/>
            <person name="Noordeloos M.E."/>
            <person name="Ohm R.A."/>
            <person name="Ortiz-Santana B."/>
            <person name="Ovrebo C."/>
            <person name="Racz N."/>
            <person name="Riley R."/>
            <person name="Savchenko A."/>
            <person name="Shiryaev A."/>
            <person name="Soop K."/>
            <person name="Spirin V."/>
            <person name="Szebenyi C."/>
            <person name="Tomsovsky M."/>
            <person name="Tulloss R.E."/>
            <person name="Uehling J."/>
            <person name="Grigoriev I.V."/>
            <person name="Vagvolgyi C."/>
            <person name="Papp T."/>
            <person name="Martin F.M."/>
            <person name="Miettinen O."/>
            <person name="Hibbett D.S."/>
            <person name="Nagy L.G."/>
        </authorList>
    </citation>
    <scope>NUCLEOTIDE SEQUENCE [LARGE SCALE GENOMIC DNA]</scope>
    <source>
        <strain evidence="9 10">CBS 121175</strain>
    </source>
</reference>
<comment type="similarity">
    <text evidence="5">Belongs to the protein kinase superfamily. Ser/Thr protein kinase family. GCN2 subfamily.</text>
</comment>
<dbReference type="InterPro" id="IPR050339">
    <property type="entry name" value="CC_SR_Kinase"/>
</dbReference>
<gene>
    <name evidence="9" type="ORF">FA15DRAFT_670013</name>
</gene>
<keyword evidence="10" id="KW-1185">Reference proteome</keyword>
<feature type="region of interest" description="Disordered" evidence="7">
    <location>
        <begin position="1"/>
        <end position="39"/>
    </location>
</feature>
<evidence type="ECO:0000313" key="9">
    <source>
        <dbReference type="EMBL" id="TFK23926.1"/>
    </source>
</evidence>
<evidence type="ECO:0000256" key="6">
    <source>
        <dbReference type="PROSITE-ProRule" id="PRU10141"/>
    </source>
</evidence>
<dbReference type="InterPro" id="IPR000719">
    <property type="entry name" value="Prot_kinase_dom"/>
</dbReference>
<keyword evidence="4 6" id="KW-0067">ATP-binding</keyword>
<name>A0A5C3KTZ2_COPMA</name>
<feature type="compositionally biased region" description="Polar residues" evidence="7">
    <location>
        <begin position="352"/>
        <end position="369"/>
    </location>
</feature>
<feature type="compositionally biased region" description="Low complexity" evidence="7">
    <location>
        <begin position="671"/>
        <end position="684"/>
    </location>
</feature>
<feature type="compositionally biased region" description="Polar residues" evidence="7">
    <location>
        <begin position="435"/>
        <end position="445"/>
    </location>
</feature>
<dbReference type="Pfam" id="PF00069">
    <property type="entry name" value="Pkinase"/>
    <property type="match status" value="1"/>
</dbReference>
<dbReference type="InterPro" id="IPR008271">
    <property type="entry name" value="Ser/Thr_kinase_AS"/>
</dbReference>
<feature type="region of interest" description="Disordered" evidence="7">
    <location>
        <begin position="352"/>
        <end position="457"/>
    </location>
</feature>
<feature type="domain" description="Protein kinase" evidence="8">
    <location>
        <begin position="763"/>
        <end position="1032"/>
    </location>
</feature>
<feature type="region of interest" description="Disordered" evidence="7">
    <location>
        <begin position="552"/>
        <end position="579"/>
    </location>
</feature>
<evidence type="ECO:0000256" key="4">
    <source>
        <dbReference type="ARBA" id="ARBA00022840"/>
    </source>
</evidence>
<evidence type="ECO:0000259" key="8">
    <source>
        <dbReference type="PROSITE" id="PS50011"/>
    </source>
</evidence>
<protein>
    <recommendedName>
        <fullName evidence="8">Protein kinase domain-containing protein</fullName>
    </recommendedName>
</protein>
<evidence type="ECO:0000256" key="2">
    <source>
        <dbReference type="ARBA" id="ARBA00022741"/>
    </source>
</evidence>
<dbReference type="SMART" id="SM00220">
    <property type="entry name" value="S_TKc"/>
    <property type="match status" value="1"/>
</dbReference>
<dbReference type="AlphaFoldDB" id="A0A5C3KTZ2"/>
<feature type="compositionally biased region" description="Acidic residues" evidence="7">
    <location>
        <begin position="417"/>
        <end position="428"/>
    </location>
</feature>
<keyword evidence="2 6" id="KW-0547">Nucleotide-binding</keyword>
<dbReference type="PANTHER" id="PTHR11042">
    <property type="entry name" value="EUKARYOTIC TRANSLATION INITIATION FACTOR 2-ALPHA KINASE EIF2-ALPHA KINASE -RELATED"/>
    <property type="match status" value="1"/>
</dbReference>
<dbReference type="InterPro" id="IPR011009">
    <property type="entry name" value="Kinase-like_dom_sf"/>
</dbReference>
<dbReference type="Proteomes" id="UP000307440">
    <property type="component" value="Unassembled WGS sequence"/>
</dbReference>
<dbReference type="PROSITE" id="PS50011">
    <property type="entry name" value="PROTEIN_KINASE_DOM"/>
    <property type="match status" value="1"/>
</dbReference>
<dbReference type="PROSITE" id="PS00107">
    <property type="entry name" value="PROTEIN_KINASE_ATP"/>
    <property type="match status" value="1"/>
</dbReference>
<dbReference type="GO" id="GO:0005634">
    <property type="term" value="C:nucleus"/>
    <property type="evidence" value="ECO:0007669"/>
    <property type="project" value="TreeGrafter"/>
</dbReference>
<feature type="region of interest" description="Disordered" evidence="7">
    <location>
        <begin position="82"/>
        <end position="104"/>
    </location>
</feature>
<evidence type="ECO:0000256" key="7">
    <source>
        <dbReference type="SAM" id="MobiDB-lite"/>
    </source>
</evidence>
<evidence type="ECO:0000313" key="10">
    <source>
        <dbReference type="Proteomes" id="UP000307440"/>
    </source>
</evidence>
<dbReference type="GO" id="GO:0004672">
    <property type="term" value="F:protein kinase activity"/>
    <property type="evidence" value="ECO:0007669"/>
    <property type="project" value="InterPro"/>
</dbReference>
<dbReference type="PROSITE" id="PS00108">
    <property type="entry name" value="PROTEIN_KINASE_ST"/>
    <property type="match status" value="1"/>
</dbReference>
<keyword evidence="1" id="KW-0808">Transferase</keyword>
<keyword evidence="3" id="KW-0418">Kinase</keyword>
<feature type="region of interest" description="Disordered" evidence="7">
    <location>
        <begin position="591"/>
        <end position="641"/>
    </location>
</feature>
<feature type="compositionally biased region" description="Low complexity" evidence="7">
    <location>
        <begin position="294"/>
        <end position="310"/>
    </location>
</feature>
<accession>A0A5C3KTZ2</accession>
<sequence>MGGYDSPMLTPSPLRQPAIFSPKFANNQDHDDHFLHSPYSSPAQAQLFKSPSYTTKPQPIRADDEEGLIFLSANPSTSFTSLFHSSTSPRPLASFRRPQAPTGRVPLSVRDVNEQQTVPAANDPATSTRVGIGTKRKSTPQCTPLKVDTSGPFERLAPLCAPRFALQTPQSKADADAFISKNTATLTKLKLCDRADRMDTSTDSDHDSDCEFGNRVGASLFNKGAAKGKDKEEIAEAISPGGHIVKRRARARPLSAELREQALRSPSPAKKSNLGKPRSRLSGTVAFPSSTAYRSRTSPGSSSSEGGSPLPRRRINNGPVRPHIKPPIFPTRPPLTRADNLSAATLFFGPTIPQTNISPARSRTNTTLGTPECPLPRPRHNPVNRHSYAGTGTSGDWSFMASAHSPSQWSTSKDGDGDISTDLDEDMSFEGPARSSFTFSLTSGTPSPSSKRPLPRKYEAGKAGSVLVDNDNPGFFPPRHSLTVMPGASTSVSSFGSDDGLITPLTGPSSHSSGWPGPQVQIKDTDDHRAMFTDDESDVDEFIVRTLAAAAKGPAPGGKRVPGTPVKKSRTTFLGGDRPWQSAVTSKIGLKEDIEPRKMPRKSLPAAFPSAGSRGGRSLLDQCTDTEDEEESPSAKKDARYTKLGLGHPGALFGGNGPLAMPRSRWLMRRSSSGAFSSGSESTSQANTPTRSRGIDWQLPKLLSPSGSGSKASDRSASGSSTSSGATSSPTNRKTVQAGLSARRRRLSEPFSEEKGGRFEREFVTVDEVGSGEFGSVIKVRRKNGDDNEVYAIKKSKRFEGVKHRLRLWEEVDILKHLSAAAVESGLSGQHPNVLAYIDSWEEGEALYIQTELCESGSLARFLWEYGKMFPRLDEARVWKSVVDLSNGLCFIHDAGVIHLDLKPSNVFVTQEGRFTIGDFGMASLWPRKGGAETDGTSFEREGDKLYLAPEVLQGRYGKAADVFSLGMTILETATNILVPDQGESWHRLRREDFSEIDWAGSEELFELIKATMRTEPEERMSAREVYEHKIVGRARRKMEEIYEEMRASGESVFAASPLARVPRGFLEELLSN</sequence>
<evidence type="ECO:0000256" key="1">
    <source>
        <dbReference type="ARBA" id="ARBA00022679"/>
    </source>
</evidence>
<evidence type="ECO:0000256" key="5">
    <source>
        <dbReference type="ARBA" id="ARBA00037982"/>
    </source>
</evidence>
<dbReference type="Gene3D" id="1.10.510.10">
    <property type="entry name" value="Transferase(Phosphotransferase) domain 1"/>
    <property type="match status" value="1"/>
</dbReference>
<dbReference type="OrthoDB" id="5337378at2759"/>
<proteinExistence type="inferred from homology"/>
<dbReference type="GO" id="GO:0005524">
    <property type="term" value="F:ATP binding"/>
    <property type="evidence" value="ECO:0007669"/>
    <property type="project" value="UniProtKB-UniRule"/>
</dbReference>
<organism evidence="9 10">
    <name type="scientific">Coprinopsis marcescibilis</name>
    <name type="common">Agaric fungus</name>
    <name type="synonym">Psathyrella marcescibilis</name>
    <dbReference type="NCBI Taxonomy" id="230819"/>
    <lineage>
        <taxon>Eukaryota</taxon>
        <taxon>Fungi</taxon>
        <taxon>Dikarya</taxon>
        <taxon>Basidiomycota</taxon>
        <taxon>Agaricomycotina</taxon>
        <taxon>Agaricomycetes</taxon>
        <taxon>Agaricomycetidae</taxon>
        <taxon>Agaricales</taxon>
        <taxon>Agaricineae</taxon>
        <taxon>Psathyrellaceae</taxon>
        <taxon>Coprinopsis</taxon>
    </lineage>
</organism>
<feature type="region of interest" description="Disordered" evidence="7">
    <location>
        <begin position="121"/>
        <end position="146"/>
    </location>
</feature>
<dbReference type="EMBL" id="ML210209">
    <property type="protein sequence ID" value="TFK23926.1"/>
    <property type="molecule type" value="Genomic_DNA"/>
</dbReference>
<feature type="region of interest" description="Disordered" evidence="7">
    <location>
        <begin position="258"/>
        <end position="334"/>
    </location>
</feature>
<feature type="region of interest" description="Disordered" evidence="7">
    <location>
        <begin position="671"/>
        <end position="753"/>
    </location>
</feature>
<feature type="binding site" evidence="6">
    <location>
        <position position="795"/>
    </location>
    <ligand>
        <name>ATP</name>
        <dbReference type="ChEBI" id="CHEBI:30616"/>
    </ligand>
</feature>
<dbReference type="GO" id="GO:0005737">
    <property type="term" value="C:cytoplasm"/>
    <property type="evidence" value="ECO:0007669"/>
    <property type="project" value="TreeGrafter"/>
</dbReference>
<dbReference type="InterPro" id="IPR017441">
    <property type="entry name" value="Protein_kinase_ATP_BS"/>
</dbReference>
<feature type="compositionally biased region" description="Low complexity" evidence="7">
    <location>
        <begin position="699"/>
        <end position="731"/>
    </location>
</feature>
<evidence type="ECO:0000256" key="3">
    <source>
        <dbReference type="ARBA" id="ARBA00022777"/>
    </source>
</evidence>
<dbReference type="Gene3D" id="3.30.200.20">
    <property type="entry name" value="Phosphorylase Kinase, domain 1"/>
    <property type="match status" value="1"/>
</dbReference>
<dbReference type="STRING" id="230819.A0A5C3KTZ2"/>
<dbReference type="SUPFAM" id="SSF56112">
    <property type="entry name" value="Protein kinase-like (PK-like)"/>
    <property type="match status" value="1"/>
</dbReference>